<reference evidence="4 5" key="1">
    <citation type="submission" date="2021-08" db="EMBL/GenBank/DDBJ databases">
        <authorList>
            <person name="Peeters C."/>
        </authorList>
    </citation>
    <scope>NUCLEOTIDE SEQUENCE [LARGE SCALE GENOMIC DNA]</scope>
    <source>
        <strain evidence="4 5">LMG 23992</strain>
    </source>
</reference>
<dbReference type="PANTHER" id="PTHR22946:SF9">
    <property type="entry name" value="POLYKETIDE TRANSFERASE AF380"/>
    <property type="match status" value="1"/>
</dbReference>
<evidence type="ECO:0000313" key="5">
    <source>
        <dbReference type="Proteomes" id="UP000727654"/>
    </source>
</evidence>
<keyword evidence="1" id="KW-0378">Hydrolase</keyword>
<evidence type="ECO:0000256" key="1">
    <source>
        <dbReference type="ARBA" id="ARBA00022801"/>
    </source>
</evidence>
<gene>
    <name evidence="4" type="ORF">LMG23992_05209</name>
</gene>
<evidence type="ECO:0000313" key="4">
    <source>
        <dbReference type="EMBL" id="CAG9184340.1"/>
    </source>
</evidence>
<proteinExistence type="predicted"/>
<dbReference type="PANTHER" id="PTHR22946">
    <property type="entry name" value="DIENELACTONE HYDROLASE DOMAIN-CONTAINING PROTEIN-RELATED"/>
    <property type="match status" value="1"/>
</dbReference>
<dbReference type="InterPro" id="IPR029058">
    <property type="entry name" value="AB_hydrolase_fold"/>
</dbReference>
<dbReference type="InterPro" id="IPR050261">
    <property type="entry name" value="FrsA_esterase"/>
</dbReference>
<dbReference type="SUPFAM" id="SSF53474">
    <property type="entry name" value="alpha/beta-Hydrolases"/>
    <property type="match status" value="1"/>
</dbReference>
<organism evidence="4 5">
    <name type="scientific">Cupriavidus laharis</name>
    <dbReference type="NCBI Taxonomy" id="151654"/>
    <lineage>
        <taxon>Bacteria</taxon>
        <taxon>Pseudomonadati</taxon>
        <taxon>Pseudomonadota</taxon>
        <taxon>Betaproteobacteria</taxon>
        <taxon>Burkholderiales</taxon>
        <taxon>Burkholderiaceae</taxon>
        <taxon>Cupriavidus</taxon>
    </lineage>
</organism>
<dbReference type="EMBL" id="CAJZAI010000023">
    <property type="protein sequence ID" value="CAG9184340.1"/>
    <property type="molecule type" value="Genomic_DNA"/>
</dbReference>
<keyword evidence="5" id="KW-1185">Reference proteome</keyword>
<dbReference type="Gene3D" id="3.40.50.1820">
    <property type="entry name" value="alpha/beta hydrolase"/>
    <property type="match status" value="1"/>
</dbReference>
<feature type="domain" description="Peptidase S9 prolyl oligopeptidase catalytic" evidence="3">
    <location>
        <begin position="105"/>
        <end position="182"/>
    </location>
</feature>
<feature type="chain" id="PRO_5046571640" description="Peptidase S9 prolyl oligopeptidase catalytic domain-containing protein" evidence="2">
    <location>
        <begin position="30"/>
        <end position="303"/>
    </location>
</feature>
<feature type="signal peptide" evidence="2">
    <location>
        <begin position="1"/>
        <end position="29"/>
    </location>
</feature>
<accession>A0ABM8XVE6</accession>
<dbReference type="RefSeq" id="WP_224082639.1">
    <property type="nucleotide sequence ID" value="NZ_CAJZAI010000023.1"/>
</dbReference>
<keyword evidence="2" id="KW-0732">Signal</keyword>
<name>A0ABM8XVE6_9BURK</name>
<evidence type="ECO:0000256" key="2">
    <source>
        <dbReference type="SAM" id="SignalP"/>
    </source>
</evidence>
<dbReference type="Proteomes" id="UP000727654">
    <property type="component" value="Unassembled WGS sequence"/>
</dbReference>
<evidence type="ECO:0000259" key="3">
    <source>
        <dbReference type="Pfam" id="PF00326"/>
    </source>
</evidence>
<comment type="caution">
    <text evidence="4">The sequence shown here is derived from an EMBL/GenBank/DDBJ whole genome shotgun (WGS) entry which is preliminary data.</text>
</comment>
<dbReference type="InterPro" id="IPR001375">
    <property type="entry name" value="Peptidase_S9_cat"/>
</dbReference>
<dbReference type="Pfam" id="PF00326">
    <property type="entry name" value="Peptidase_S9"/>
    <property type="match status" value="1"/>
</dbReference>
<protein>
    <recommendedName>
        <fullName evidence="3">Peptidase S9 prolyl oligopeptidase catalytic domain-containing protein</fullName>
    </recommendedName>
</protein>
<sequence>MGCPAFLLRRLAALSVLGLLLYAQGVARAQPPETSGAPAAPVTRVQFSEQVVLLPKAASPFRIELEATVFKPAGDGPFPLVVINHGKAPGKPAFQGRARFPAQSVEFLRRGYVVVLPMRQGFARSGGPYIGGSCNIEINGLQQAEDVVAALDYMVSQPYVDKDRIVVIGQSHGGLTTMAFSTISYPGVLGVVNFAGGLRNLSCADWEDRLIETFGNYGKDARYPSLWIYGDNDSYWPAPLPARMFNAYKANAKGPAANARMIDVGEFAGDSHRLFSAREGIPVWLPEVGAFFRSLGLPFENGS</sequence>